<dbReference type="Pfam" id="PF13632">
    <property type="entry name" value="Glyco_trans_2_3"/>
    <property type="match status" value="1"/>
</dbReference>
<dbReference type="InterPro" id="IPR057688">
    <property type="entry name" value="DUF7928"/>
</dbReference>
<protein>
    <submittedName>
        <fullName evidence="5">Uncharacterized protein</fullName>
    </submittedName>
</protein>
<keyword evidence="2" id="KW-0812">Transmembrane</keyword>
<evidence type="ECO:0000259" key="4">
    <source>
        <dbReference type="Pfam" id="PF25550"/>
    </source>
</evidence>
<evidence type="ECO:0000256" key="2">
    <source>
        <dbReference type="SAM" id="Phobius"/>
    </source>
</evidence>
<dbReference type="EMBL" id="ML121554">
    <property type="protein sequence ID" value="RPB22094.1"/>
    <property type="molecule type" value="Genomic_DNA"/>
</dbReference>
<evidence type="ECO:0000256" key="1">
    <source>
        <dbReference type="SAM" id="MobiDB-lite"/>
    </source>
</evidence>
<accession>A0A3N4LGS3</accession>
<dbReference type="STRING" id="1051890.A0A3N4LGS3"/>
<sequence length="931" mass="103468">MSKFFRKSTASEASSKSSGTAPDAITPVPPAPPSPAFRKSMAAGNSKRITELSDSSSSEPELDVRLCLMSKYLLQKFQTNKWIPEAFNPEEDHMGLLLRQGRGLYVTQPKTISQQLLAAVVKLNVEIAFTMVSDITSSIIEGLDAGQEDLYLPQDHSQYQIVESLDAIASAPTGRLRKFQYVCIVKKEKLVLLWHDSVEAMITHVQDVEAKLLALIWGNSIPNLLTPGSKSPHEFSVYSSRNVSTTKLPKSPSPGPPVPPIDSIYLAGPDSDASADSSPTRDVEKGDRESINRPLVFISAIYIGLSTALVIILLCGFSVRTLLVECLVDGYYMRFTLLASIPIVMTLTLFFSIVMFSNVFQLFGPVTNLQTNSRYFSAKAPNLALAYQQGFAPPHITIQMPVYKESLAGVIRPTVTSLKAAISQYELQGGTANIFINDDGLQVIDAAEAQERVDYYQDNNIGWVARPGHNDNGFIRAGKFKKASNMNFALDVSNRTEDLLLQLMEAKMAEEKTTVISEHEEEELYATALNRTIEESGIAWAGGNIRIGEIILIVDSDTRVPTDCLIKGAAEMFLSPEVAIIQHSAGVMQVTQDYFENGITFFTNLVYSAIRFGVGNGEVAPFVGHNAFLRWQAIQSVAMKGEDGKDKYWSESHVSEDFDVSLRLQCAGNVVRLGTYHDDGFKEGVSLTVYDELARWEKYAYGCNELVFHPIHKWIFKGPFTKLFLKFLTSKGPVCSKIQTLGYIFSYYAMAAGLPFSMMNYLLVGWYNGYFDLFYDGGWRTFLSILVVFSLSGNVCLAVLRYRLGEKSLIGALIENFKWLPFFMIFLGGLSFHLNCAILAHMFSINMTWGATAKELEASNFFKEVPKIFKSFKWMYLCMLILIGGMIYLARFAPPGWTINEFTAIVPLAIGISAHCLLPFALNPALMIFNY</sequence>
<feature type="compositionally biased region" description="Low complexity" evidence="1">
    <location>
        <begin position="7"/>
        <end position="26"/>
    </location>
</feature>
<dbReference type="Pfam" id="PF25550">
    <property type="entry name" value="DUF7928"/>
    <property type="match status" value="1"/>
</dbReference>
<dbReference type="AlphaFoldDB" id="A0A3N4LGS3"/>
<feature type="transmembrane region" description="Helical" evidence="2">
    <location>
        <begin position="747"/>
        <end position="767"/>
    </location>
</feature>
<dbReference type="SUPFAM" id="SSF53448">
    <property type="entry name" value="Nucleotide-diphospho-sugar transferases"/>
    <property type="match status" value="1"/>
</dbReference>
<feature type="transmembrane region" description="Helical" evidence="2">
    <location>
        <begin position="295"/>
        <end position="319"/>
    </location>
</feature>
<dbReference type="Proteomes" id="UP000267821">
    <property type="component" value="Unassembled WGS sequence"/>
</dbReference>
<feature type="transmembrane region" description="Helical" evidence="2">
    <location>
        <begin position="820"/>
        <end position="843"/>
    </location>
</feature>
<dbReference type="InterPro" id="IPR001173">
    <property type="entry name" value="Glyco_trans_2-like"/>
</dbReference>
<proteinExistence type="predicted"/>
<feature type="transmembrane region" description="Helical" evidence="2">
    <location>
        <begin position="874"/>
        <end position="890"/>
    </location>
</feature>
<feature type="transmembrane region" description="Helical" evidence="2">
    <location>
        <begin position="902"/>
        <end position="922"/>
    </location>
</feature>
<feature type="transmembrane region" description="Helical" evidence="2">
    <location>
        <begin position="779"/>
        <end position="800"/>
    </location>
</feature>
<dbReference type="Gene3D" id="3.90.550.10">
    <property type="entry name" value="Spore Coat Polysaccharide Biosynthesis Protein SpsA, Chain A"/>
    <property type="match status" value="1"/>
</dbReference>
<feature type="domain" description="DUF7928" evidence="4">
    <location>
        <begin position="68"/>
        <end position="220"/>
    </location>
</feature>
<name>A0A3N4LGS3_9PEZI</name>
<evidence type="ECO:0000313" key="6">
    <source>
        <dbReference type="Proteomes" id="UP000267821"/>
    </source>
</evidence>
<gene>
    <name evidence="5" type="ORF">L211DRAFT_811072</name>
</gene>
<dbReference type="PANTHER" id="PTHR35408">
    <property type="entry name" value="CHROMOSOME 15, WHOLE GENOME SHOTGUN SEQUENCE"/>
    <property type="match status" value="1"/>
</dbReference>
<feature type="region of interest" description="Disordered" evidence="1">
    <location>
        <begin position="1"/>
        <end position="56"/>
    </location>
</feature>
<organism evidence="5 6">
    <name type="scientific">Terfezia boudieri ATCC MYA-4762</name>
    <dbReference type="NCBI Taxonomy" id="1051890"/>
    <lineage>
        <taxon>Eukaryota</taxon>
        <taxon>Fungi</taxon>
        <taxon>Dikarya</taxon>
        <taxon>Ascomycota</taxon>
        <taxon>Pezizomycotina</taxon>
        <taxon>Pezizomycetes</taxon>
        <taxon>Pezizales</taxon>
        <taxon>Pezizaceae</taxon>
        <taxon>Terfezia</taxon>
    </lineage>
</organism>
<keyword evidence="2" id="KW-0472">Membrane</keyword>
<evidence type="ECO:0000259" key="3">
    <source>
        <dbReference type="Pfam" id="PF13632"/>
    </source>
</evidence>
<feature type="domain" description="Glycosyltransferase 2-like" evidence="3">
    <location>
        <begin position="550"/>
        <end position="761"/>
    </location>
</feature>
<keyword evidence="2" id="KW-1133">Transmembrane helix</keyword>
<dbReference type="OrthoDB" id="38531at2759"/>
<keyword evidence="6" id="KW-1185">Reference proteome</keyword>
<feature type="transmembrane region" description="Helical" evidence="2">
    <location>
        <begin position="331"/>
        <end position="356"/>
    </location>
</feature>
<evidence type="ECO:0000313" key="5">
    <source>
        <dbReference type="EMBL" id="RPB22094.1"/>
    </source>
</evidence>
<dbReference type="InterPro" id="IPR029044">
    <property type="entry name" value="Nucleotide-diphossugar_trans"/>
</dbReference>
<reference evidence="5 6" key="1">
    <citation type="journal article" date="2018" name="Nat. Ecol. Evol.">
        <title>Pezizomycetes genomes reveal the molecular basis of ectomycorrhizal truffle lifestyle.</title>
        <authorList>
            <person name="Murat C."/>
            <person name="Payen T."/>
            <person name="Noel B."/>
            <person name="Kuo A."/>
            <person name="Morin E."/>
            <person name="Chen J."/>
            <person name="Kohler A."/>
            <person name="Krizsan K."/>
            <person name="Balestrini R."/>
            <person name="Da Silva C."/>
            <person name="Montanini B."/>
            <person name="Hainaut M."/>
            <person name="Levati E."/>
            <person name="Barry K.W."/>
            <person name="Belfiori B."/>
            <person name="Cichocki N."/>
            <person name="Clum A."/>
            <person name="Dockter R.B."/>
            <person name="Fauchery L."/>
            <person name="Guy J."/>
            <person name="Iotti M."/>
            <person name="Le Tacon F."/>
            <person name="Lindquist E.A."/>
            <person name="Lipzen A."/>
            <person name="Malagnac F."/>
            <person name="Mello A."/>
            <person name="Molinier V."/>
            <person name="Miyauchi S."/>
            <person name="Poulain J."/>
            <person name="Riccioni C."/>
            <person name="Rubini A."/>
            <person name="Sitrit Y."/>
            <person name="Splivallo R."/>
            <person name="Traeger S."/>
            <person name="Wang M."/>
            <person name="Zifcakova L."/>
            <person name="Wipf D."/>
            <person name="Zambonelli A."/>
            <person name="Paolocci F."/>
            <person name="Nowrousian M."/>
            <person name="Ottonello S."/>
            <person name="Baldrian P."/>
            <person name="Spatafora J.W."/>
            <person name="Henrissat B."/>
            <person name="Nagy L.G."/>
            <person name="Aury J.M."/>
            <person name="Wincker P."/>
            <person name="Grigoriev I.V."/>
            <person name="Bonfante P."/>
            <person name="Martin F.M."/>
        </authorList>
    </citation>
    <scope>NUCLEOTIDE SEQUENCE [LARGE SCALE GENOMIC DNA]</scope>
    <source>
        <strain evidence="5 6">ATCC MYA-4762</strain>
    </source>
</reference>
<dbReference type="PANTHER" id="PTHR35408:SF2">
    <property type="entry name" value="GLYCOSYLTRANSFERASE 2-LIKE DOMAIN-CONTAINING PROTEIN"/>
    <property type="match status" value="1"/>
</dbReference>
<dbReference type="InParanoid" id="A0A3N4LGS3"/>